<keyword evidence="5" id="KW-0574">Periplasm</keyword>
<sequence length="437" mass="48001">MSANPPPPAGELPAVHEAWLPREHSLHRPRHGRRQLTALICALVFFTTPAILWVFGVRAGEIENHKLASFPSLADGWGVFTDLPAWATDHLVFRGAAIQAADDISQFFFGERAPLDQNSSPTGPLPGTAGQPDQQDTDGDAEPPLTSNQRVIVGKDEWLFFGNDIEAKCSPARPLAESIAQLNKLRGAVTESGREFVLAVSPDKSTMVSDQLPDSFTGQDCAEKVTHELWPAAVNEAGSLDLRPALNREAERLNRPVYFKQDSHWSDEGSLQLTRTLAETIEPKSTETWRTPRSGYRTTTADLTVMLGRPEERTGATYELRTEGLMDRSTNGAGDLRQPVHRKSTPGIGTVDKQTSIIGDSFTVVSSRYLQGAFTDLTLMHYNSITDQPRRVVDEFAKSEVVVVQIVERSLAAGNAPILDDGFINRTRETLAAQPIR</sequence>
<dbReference type="UniPathway" id="UPA00286"/>
<feature type="transmembrane region" description="Helical" evidence="8">
    <location>
        <begin position="36"/>
        <end position="56"/>
    </location>
</feature>
<evidence type="ECO:0000256" key="3">
    <source>
        <dbReference type="ARBA" id="ARBA00022679"/>
    </source>
</evidence>
<keyword evidence="10" id="KW-0378">Hydrolase</keyword>
<dbReference type="RefSeq" id="WP_243658726.1">
    <property type="nucleotide sequence ID" value="NZ_SLXQ01000001.1"/>
</dbReference>
<feature type="region of interest" description="Disordered" evidence="7">
    <location>
        <begin position="327"/>
        <end position="348"/>
    </location>
</feature>
<dbReference type="GO" id="GO:0016787">
    <property type="term" value="F:hydrolase activity"/>
    <property type="evidence" value="ECO:0007669"/>
    <property type="project" value="UniProtKB-KW"/>
</dbReference>
<evidence type="ECO:0000256" key="8">
    <source>
        <dbReference type="SAM" id="Phobius"/>
    </source>
</evidence>
<reference evidence="10 11" key="1">
    <citation type="submission" date="2019-03" db="EMBL/GenBank/DDBJ databases">
        <title>Genomic Encyclopedia of Type Strains, Phase IV (KMG-IV): sequencing the most valuable type-strain genomes for metagenomic binning, comparative biology and taxonomic classification.</title>
        <authorList>
            <person name="Goeker M."/>
        </authorList>
    </citation>
    <scope>NUCLEOTIDE SEQUENCE [LARGE SCALE GENOMIC DNA]</scope>
    <source>
        <strain evidence="10 11">DSM 45765</strain>
    </source>
</reference>
<evidence type="ECO:0000256" key="7">
    <source>
        <dbReference type="SAM" id="MobiDB-lite"/>
    </source>
</evidence>
<gene>
    <name evidence="10" type="ORF">EV191_101641</name>
</gene>
<evidence type="ECO:0000256" key="2">
    <source>
        <dbReference type="ARBA" id="ARBA00005182"/>
    </source>
</evidence>
<keyword evidence="8" id="KW-0472">Membrane</keyword>
<comment type="subcellular location">
    <subcellularLocation>
        <location evidence="1">Periplasm</location>
    </subcellularLocation>
</comment>
<dbReference type="InterPro" id="IPR031811">
    <property type="entry name" value="ALGX/ALGJ_SGNH-like"/>
</dbReference>
<keyword evidence="11" id="KW-1185">Reference proteome</keyword>
<proteinExistence type="predicted"/>
<dbReference type="GO" id="GO:0042597">
    <property type="term" value="C:periplasmic space"/>
    <property type="evidence" value="ECO:0007669"/>
    <property type="project" value="UniProtKB-SubCell"/>
</dbReference>
<evidence type="ECO:0000256" key="5">
    <source>
        <dbReference type="ARBA" id="ARBA00022764"/>
    </source>
</evidence>
<dbReference type="Proteomes" id="UP000294911">
    <property type="component" value="Unassembled WGS sequence"/>
</dbReference>
<dbReference type="GO" id="GO:0042121">
    <property type="term" value="P:alginic acid biosynthetic process"/>
    <property type="evidence" value="ECO:0007669"/>
    <property type="project" value="UniProtKB-UniPathway"/>
</dbReference>
<keyword evidence="8" id="KW-1133">Transmembrane helix</keyword>
<dbReference type="Pfam" id="PF16822">
    <property type="entry name" value="ALGX"/>
    <property type="match status" value="1"/>
</dbReference>
<keyword evidence="6" id="KW-0016">Alginate biosynthesis</keyword>
<evidence type="ECO:0000256" key="4">
    <source>
        <dbReference type="ARBA" id="ARBA00022729"/>
    </source>
</evidence>
<protein>
    <submittedName>
        <fullName evidence="10">Acetyltransferase AlgX (SGNH hydrolase-like protein)</fullName>
    </submittedName>
</protein>
<keyword evidence="4" id="KW-0732">Signal</keyword>
<evidence type="ECO:0000256" key="6">
    <source>
        <dbReference type="ARBA" id="ARBA00022841"/>
    </source>
</evidence>
<organism evidence="10 11">
    <name type="scientific">Tamaricihabitans halophyticus</name>
    <dbReference type="NCBI Taxonomy" id="1262583"/>
    <lineage>
        <taxon>Bacteria</taxon>
        <taxon>Bacillati</taxon>
        <taxon>Actinomycetota</taxon>
        <taxon>Actinomycetes</taxon>
        <taxon>Pseudonocardiales</taxon>
        <taxon>Pseudonocardiaceae</taxon>
        <taxon>Tamaricihabitans</taxon>
    </lineage>
</organism>
<accession>A0A4R2RB98</accession>
<dbReference type="AlphaFoldDB" id="A0A4R2RB98"/>
<name>A0A4R2RB98_9PSEU</name>
<evidence type="ECO:0000256" key="1">
    <source>
        <dbReference type="ARBA" id="ARBA00004418"/>
    </source>
</evidence>
<feature type="region of interest" description="Disordered" evidence="7">
    <location>
        <begin position="115"/>
        <end position="147"/>
    </location>
</feature>
<dbReference type="EMBL" id="SLXQ01000001">
    <property type="protein sequence ID" value="TCP56695.1"/>
    <property type="molecule type" value="Genomic_DNA"/>
</dbReference>
<feature type="domain" description="AlgX/AlgJ SGNH hydrolase-like" evidence="9">
    <location>
        <begin position="151"/>
        <end position="333"/>
    </location>
</feature>
<dbReference type="GO" id="GO:0016740">
    <property type="term" value="F:transferase activity"/>
    <property type="evidence" value="ECO:0007669"/>
    <property type="project" value="UniProtKB-KW"/>
</dbReference>
<evidence type="ECO:0000313" key="10">
    <source>
        <dbReference type="EMBL" id="TCP56695.1"/>
    </source>
</evidence>
<keyword evidence="3 10" id="KW-0808">Transferase</keyword>
<evidence type="ECO:0000313" key="11">
    <source>
        <dbReference type="Proteomes" id="UP000294911"/>
    </source>
</evidence>
<evidence type="ECO:0000259" key="9">
    <source>
        <dbReference type="Pfam" id="PF16822"/>
    </source>
</evidence>
<keyword evidence="8" id="KW-0812">Transmembrane</keyword>
<comment type="caution">
    <text evidence="10">The sequence shown here is derived from an EMBL/GenBank/DDBJ whole genome shotgun (WGS) entry which is preliminary data.</text>
</comment>
<comment type="pathway">
    <text evidence="2">Glycan biosynthesis; alginate biosynthesis.</text>
</comment>